<dbReference type="CDD" id="cd02893">
    <property type="entry name" value="FTase"/>
    <property type="match status" value="1"/>
</dbReference>
<evidence type="ECO:0000256" key="4">
    <source>
        <dbReference type="ARBA" id="ARBA00015798"/>
    </source>
</evidence>
<dbReference type="GO" id="GO:0004660">
    <property type="term" value="F:protein farnesyltransferase activity"/>
    <property type="evidence" value="ECO:0007669"/>
    <property type="project" value="UniProtKB-EC"/>
</dbReference>
<dbReference type="PANTHER" id="PTHR11774">
    <property type="entry name" value="GERANYLGERANYL TRANSFERASE TYPE BETA SUBUNIT"/>
    <property type="match status" value="1"/>
</dbReference>
<dbReference type="Proteomes" id="UP000298390">
    <property type="component" value="Unassembled WGS sequence"/>
</dbReference>
<keyword evidence="8" id="KW-0677">Repeat</keyword>
<dbReference type="SUPFAM" id="SSF48239">
    <property type="entry name" value="Terpenoid cyclases/Protein prenyltransferases"/>
    <property type="match status" value="1"/>
</dbReference>
<dbReference type="FunFam" id="1.10.1870.10:FF:000002">
    <property type="entry name" value="Saccharopine dehydrogenase Lys9"/>
    <property type="match status" value="1"/>
</dbReference>
<comment type="similarity">
    <text evidence="2">Belongs to the protein prenyltransferase subunit beta family.</text>
</comment>
<keyword evidence="5" id="KW-0637">Prenyltransferase</keyword>
<dbReference type="Pfam" id="PF16653">
    <property type="entry name" value="Sacchrp_dh_C"/>
    <property type="match status" value="1"/>
</dbReference>
<dbReference type="PANTHER" id="PTHR11774:SF6">
    <property type="entry name" value="PROTEIN FARNESYLTRANSFERASE SUBUNIT BETA"/>
    <property type="match status" value="1"/>
</dbReference>
<evidence type="ECO:0000313" key="15">
    <source>
        <dbReference type="Proteomes" id="UP000298390"/>
    </source>
</evidence>
<comment type="cofactor">
    <cofactor evidence="1">
        <name>Zn(2+)</name>
        <dbReference type="ChEBI" id="CHEBI:29105"/>
    </cofactor>
</comment>
<evidence type="ECO:0000256" key="9">
    <source>
        <dbReference type="ARBA" id="ARBA00022833"/>
    </source>
</evidence>
<evidence type="ECO:0000256" key="5">
    <source>
        <dbReference type="ARBA" id="ARBA00022602"/>
    </source>
</evidence>
<name>A0A4Y9YB40_9APHY</name>
<feature type="domain" description="Prenyltransferase alpha-alpha toroid" evidence="12">
    <location>
        <begin position="306"/>
        <end position="719"/>
    </location>
</feature>
<keyword evidence="9" id="KW-0862">Zinc</keyword>
<dbReference type="EC" id="2.5.1.58" evidence="3"/>
<evidence type="ECO:0000256" key="10">
    <source>
        <dbReference type="ARBA" id="ARBA00030182"/>
    </source>
</evidence>
<dbReference type="InterPro" id="IPR045089">
    <property type="entry name" value="PGGT1B-like"/>
</dbReference>
<feature type="domain" description="Saccharopine dehydrogenase-like C-terminal" evidence="13">
    <location>
        <begin position="2"/>
        <end position="236"/>
    </location>
</feature>
<evidence type="ECO:0000256" key="1">
    <source>
        <dbReference type="ARBA" id="ARBA00001947"/>
    </source>
</evidence>
<keyword evidence="6" id="KW-0808">Transferase</keyword>
<evidence type="ECO:0000256" key="2">
    <source>
        <dbReference type="ARBA" id="ARBA00010497"/>
    </source>
</evidence>
<proteinExistence type="inferred from homology"/>
<reference evidence="14 15" key="1">
    <citation type="submission" date="2019-01" db="EMBL/GenBank/DDBJ databases">
        <title>Genome sequencing of the rare red list fungi Fomitopsis rosea.</title>
        <authorList>
            <person name="Buettner E."/>
            <person name="Kellner H."/>
        </authorList>
    </citation>
    <scope>NUCLEOTIDE SEQUENCE [LARGE SCALE GENOMIC DNA]</scope>
    <source>
        <strain evidence="14 15">DSM 105464</strain>
    </source>
</reference>
<dbReference type="InterPro" id="IPR032095">
    <property type="entry name" value="Sacchrp_dh-like_C"/>
</dbReference>
<dbReference type="InterPro" id="IPR001330">
    <property type="entry name" value="Prenyltrans"/>
</dbReference>
<evidence type="ECO:0000256" key="11">
    <source>
        <dbReference type="ARBA" id="ARBA00032909"/>
    </source>
</evidence>
<dbReference type="Pfam" id="PF00432">
    <property type="entry name" value="Prenyltrans"/>
    <property type="match status" value="1"/>
</dbReference>
<dbReference type="AlphaFoldDB" id="A0A4Y9YB40"/>
<dbReference type="SUPFAM" id="SSF55347">
    <property type="entry name" value="Glyceraldehyde-3-phosphate dehydrogenase-like, C-terminal domain"/>
    <property type="match status" value="1"/>
</dbReference>
<dbReference type="InterPro" id="IPR008930">
    <property type="entry name" value="Terpenoid_cyclase/PrenylTrfase"/>
</dbReference>
<accession>A0A4Y9YB40</accession>
<dbReference type="EMBL" id="SEKV01000287">
    <property type="protein sequence ID" value="TFY59776.1"/>
    <property type="molecule type" value="Genomic_DNA"/>
</dbReference>
<dbReference type="GO" id="GO:0005965">
    <property type="term" value="C:protein farnesyltransferase complex"/>
    <property type="evidence" value="ECO:0007669"/>
    <property type="project" value="InterPro"/>
</dbReference>
<dbReference type="GO" id="GO:0046872">
    <property type="term" value="F:metal ion binding"/>
    <property type="evidence" value="ECO:0007669"/>
    <property type="project" value="UniProtKB-KW"/>
</dbReference>
<dbReference type="InterPro" id="IPR026872">
    <property type="entry name" value="FTB"/>
</dbReference>
<evidence type="ECO:0000259" key="13">
    <source>
        <dbReference type="Pfam" id="PF16653"/>
    </source>
</evidence>
<dbReference type="Gene3D" id="1.50.10.20">
    <property type="match status" value="1"/>
</dbReference>
<dbReference type="Gene3D" id="3.40.50.720">
    <property type="entry name" value="NAD(P)-binding Rossmann-like Domain"/>
    <property type="match status" value="1"/>
</dbReference>
<gene>
    <name evidence="14" type="ORF">EVJ58_g5569</name>
</gene>
<evidence type="ECO:0000256" key="8">
    <source>
        <dbReference type="ARBA" id="ARBA00022737"/>
    </source>
</evidence>
<keyword evidence="7" id="KW-0479">Metal-binding</keyword>
<dbReference type="Gene3D" id="1.10.1870.10">
    <property type="entry name" value="Domain 3, Saccharopine reductase"/>
    <property type="match status" value="1"/>
</dbReference>
<evidence type="ECO:0000256" key="3">
    <source>
        <dbReference type="ARBA" id="ARBA00012702"/>
    </source>
</evidence>
<evidence type="ECO:0000313" key="14">
    <source>
        <dbReference type="EMBL" id="TFY59776.1"/>
    </source>
</evidence>
<dbReference type="STRING" id="34475.A0A4Y9YB40"/>
<organism evidence="14 15">
    <name type="scientific">Rhodofomes roseus</name>
    <dbReference type="NCBI Taxonomy" id="34475"/>
    <lineage>
        <taxon>Eukaryota</taxon>
        <taxon>Fungi</taxon>
        <taxon>Dikarya</taxon>
        <taxon>Basidiomycota</taxon>
        <taxon>Agaricomycotina</taxon>
        <taxon>Agaricomycetes</taxon>
        <taxon>Polyporales</taxon>
        <taxon>Rhodofomes</taxon>
    </lineage>
</organism>
<evidence type="ECO:0000256" key="7">
    <source>
        <dbReference type="ARBA" id="ARBA00022723"/>
    </source>
</evidence>
<sequence length="784" mass="86183">MATAKPYYISPPYAFVAYPNRNSVPFREFYQIPEAQTVVRGTLRYQGFPEFVKAFVALGWLNPEKKDWLSGNLTWAEVMQKAIGASDASESTLIAKVKELCTFPDASESHRIISGLKWLGLFSTEKVEPRDGNLLDTLCARMENLMKFEEGERDFVMLQHKFVVEYPDGKQETITSTLEAYGDPTGHSAMALYVGVPCGIAVQLVLDGVLSTPGVHAPYSPEVCNILRAKVEEEGLGLTERVFLERAALNLNLMASPRDLRPTPTDGYSTATSFMQQDTEETLLAHLPQSLASGGVTASQNVPAVLQRNVHMQYLLRNLRQGFPQRYTGQDASQAWLMHWTFQAFSCLGVGMDGETKRKAREKILAMQHESGGFGGGPSQAPHLLATYAAVSALAVVGEPGPGGGWDEIDRQKMYEFFMSVKQSDGSFLVSHHGEVDVRGLYCLLAVATLLNLLTPELLQGVPEFIASCQTYEGGFGNASFPDWAFSTDGYDPAAPRPVLGEAHGGYTFCALASWVFLQPYLRIYYKSKPPSTADAPAAIDRIPPTINMRSLIRWLTHMQGTGIELGGFKGRTNKLVDGCYSWWVGGCFPLVDGLLGPGASAATHETETATKAEHAQASAEDNDWLDIDDALFNREALQEYVLFAGQHPAGGLRDKPPKHPDSYHTLYCLAGLSAAQHRVGPDHSRREALLQSWDADAARQKAVASGPPDSQERLDSLRRECFLDALCWLEDEGADKYVGGSANRVNATQPLFNLTITHTELMMKHFYQQNLPSRVPKAAATRP</sequence>
<dbReference type="Gene3D" id="3.30.360.10">
    <property type="entry name" value="Dihydrodipicolinate Reductase, domain 2"/>
    <property type="match status" value="1"/>
</dbReference>
<evidence type="ECO:0000259" key="12">
    <source>
        <dbReference type="Pfam" id="PF00432"/>
    </source>
</evidence>
<comment type="caution">
    <text evidence="14">The sequence shown here is derived from an EMBL/GenBank/DDBJ whole genome shotgun (WGS) entry which is preliminary data.</text>
</comment>
<evidence type="ECO:0000256" key="6">
    <source>
        <dbReference type="ARBA" id="ARBA00022679"/>
    </source>
</evidence>
<protein>
    <recommendedName>
        <fullName evidence="4">Protein farnesyltransferase subunit beta</fullName>
        <ecNumber evidence="3">2.5.1.58</ecNumber>
    </recommendedName>
    <alternativeName>
        <fullName evidence="10">CAAX farnesyltransferase subunit beta</fullName>
    </alternativeName>
    <alternativeName>
        <fullName evidence="11">Ras proteins prenyltransferase subunit beta</fullName>
    </alternativeName>
</protein>